<sequence>MENQEQNNSQEQEQQEIDYKAEYEKMVTEKERNETLNNFRKVIDERGYSLNEERFSSKCENYDNATLKSFADMIESLDRKPPILSGGTPADPENLSRRINQKTLTFTDVINK</sequence>
<reference evidence="1 2" key="1">
    <citation type="journal article" date="2021" name="Cell Host Microbe">
        <title>in vivo commensal control of Clostridioides difficile virulence.</title>
        <authorList>
            <person name="Girinathan B.P."/>
            <person name="Dibenedetto N."/>
            <person name="Worley J.N."/>
            <person name="Peltier J."/>
            <person name="Arrieta-Ortiz M.L."/>
            <person name="Rupa Christinal Immanuel S."/>
            <person name="Lavin R."/>
            <person name="Delaney M.L."/>
            <person name="Cummins C."/>
            <person name="Hoffmann M."/>
            <person name="Luo Y."/>
            <person name="Gonzalez-Escalona N."/>
            <person name="Allard M."/>
            <person name="Onderdonk A.B."/>
            <person name="Gerber G.K."/>
            <person name="Sonenshein A.L."/>
            <person name="Baliga N."/>
            <person name="Dupuy B."/>
            <person name="Bry L."/>
        </authorList>
    </citation>
    <scope>NUCLEOTIDE SEQUENCE [LARGE SCALE GENOMIC DNA]</scope>
    <source>
        <strain evidence="1 2">DSM 599</strain>
    </source>
</reference>
<protein>
    <submittedName>
        <fullName evidence="1">Uncharacterized protein</fullName>
    </submittedName>
</protein>
<proteinExistence type="predicted"/>
<evidence type="ECO:0000313" key="1">
    <source>
        <dbReference type="EMBL" id="MBY0757444.1"/>
    </source>
</evidence>
<comment type="caution">
    <text evidence="1">The sequence shown here is derived from an EMBL/GenBank/DDBJ whole genome shotgun (WGS) entry which is preliminary data.</text>
</comment>
<dbReference type="Proteomes" id="UP001299068">
    <property type="component" value="Unassembled WGS sequence"/>
</dbReference>
<name>A0ABS7L335_CLOSR</name>
<organism evidence="1 2">
    <name type="scientific">Clostridium sardiniense</name>
    <name type="common">Clostridium absonum</name>
    <dbReference type="NCBI Taxonomy" id="29369"/>
    <lineage>
        <taxon>Bacteria</taxon>
        <taxon>Bacillati</taxon>
        <taxon>Bacillota</taxon>
        <taxon>Clostridia</taxon>
        <taxon>Eubacteriales</taxon>
        <taxon>Clostridiaceae</taxon>
        <taxon>Clostridium</taxon>
    </lineage>
</organism>
<gene>
    <name evidence="1" type="ORF">K5V21_18685</name>
</gene>
<evidence type="ECO:0000313" key="2">
    <source>
        <dbReference type="Proteomes" id="UP001299068"/>
    </source>
</evidence>
<accession>A0ABS7L335</accession>
<dbReference type="EMBL" id="JAIKTU010000028">
    <property type="protein sequence ID" value="MBY0757444.1"/>
    <property type="molecule type" value="Genomic_DNA"/>
</dbReference>
<keyword evidence="2" id="KW-1185">Reference proteome</keyword>
<dbReference type="RefSeq" id="WP_221862597.1">
    <property type="nucleotide sequence ID" value="NZ_JAIKTU010000028.1"/>
</dbReference>